<reference evidence="1 2" key="1">
    <citation type="submission" date="2018-08" db="EMBL/GenBank/DDBJ databases">
        <title>Genomic Encyclopedia of Type Strains, Phase IV (KMG-IV): sequencing the most valuable type-strain genomes for metagenomic binning, comparative biology and taxonomic classification.</title>
        <authorList>
            <person name="Goeker M."/>
        </authorList>
    </citation>
    <scope>NUCLEOTIDE SEQUENCE [LARGE SCALE GENOMIC DNA]</scope>
    <source>
        <strain evidence="1 2">DSM 23923</strain>
    </source>
</reference>
<dbReference type="Gene3D" id="3.30.300.20">
    <property type="match status" value="1"/>
</dbReference>
<dbReference type="SUPFAM" id="SSF82784">
    <property type="entry name" value="OsmC-like"/>
    <property type="match status" value="1"/>
</dbReference>
<gene>
    <name evidence="1" type="ORF">DFR64_2398</name>
</gene>
<dbReference type="EMBL" id="QUMS01000003">
    <property type="protein sequence ID" value="REG07194.1"/>
    <property type="molecule type" value="Genomic_DNA"/>
</dbReference>
<dbReference type="InterPro" id="IPR052924">
    <property type="entry name" value="OsmC/Ohr_hydroprdx_reductase"/>
</dbReference>
<dbReference type="PANTHER" id="PTHR35368:SF1">
    <property type="entry name" value="HYDROPEROXIDE REDUCTASE"/>
    <property type="match status" value="1"/>
</dbReference>
<dbReference type="InterPro" id="IPR036102">
    <property type="entry name" value="OsmC/Ohrsf"/>
</dbReference>
<dbReference type="Proteomes" id="UP000256388">
    <property type="component" value="Unassembled WGS sequence"/>
</dbReference>
<keyword evidence="2" id="KW-1185">Reference proteome</keyword>
<accession>A0A347ZW17</accession>
<comment type="caution">
    <text evidence="1">The sequence shown here is derived from an EMBL/GenBank/DDBJ whole genome shotgun (WGS) entry which is preliminary data.</text>
</comment>
<sequence length="164" mass="18023">MADVMVYAKARLYDGFTTQCESRGFSFILNGPLSIGGNDLGMNPLEVLLSALGASKCIIARVFAEKYGIDLKSVQIDVNGIFDPDGFLGRNKDAKIGLTKVTTTYYINANNTEEEVCKLVEFVEKNCPVMDTISNVPEFAVELHCSNLLEEDWPSNSNSHQSKS</sequence>
<evidence type="ECO:0000313" key="1">
    <source>
        <dbReference type="EMBL" id="REG07194.1"/>
    </source>
</evidence>
<dbReference type="InterPro" id="IPR015946">
    <property type="entry name" value="KH_dom-like_a/b"/>
</dbReference>
<dbReference type="AlphaFoldDB" id="A0A347ZW17"/>
<dbReference type="Pfam" id="PF02566">
    <property type="entry name" value="OsmC"/>
    <property type="match status" value="1"/>
</dbReference>
<evidence type="ECO:0000313" key="2">
    <source>
        <dbReference type="Proteomes" id="UP000256388"/>
    </source>
</evidence>
<proteinExistence type="predicted"/>
<name>A0A347ZW17_9CHLR</name>
<dbReference type="RefSeq" id="WP_198418367.1">
    <property type="nucleotide sequence ID" value="NZ_AP018437.1"/>
</dbReference>
<dbReference type="InterPro" id="IPR003718">
    <property type="entry name" value="OsmC/Ohr_fam"/>
</dbReference>
<dbReference type="PANTHER" id="PTHR35368">
    <property type="entry name" value="HYDROPEROXIDE REDUCTASE"/>
    <property type="match status" value="1"/>
</dbReference>
<protein>
    <submittedName>
        <fullName evidence="1">Putative OsmC-like protein</fullName>
    </submittedName>
</protein>
<organism evidence="1 2">
    <name type="scientific">Pelolinea submarina</name>
    <dbReference type="NCBI Taxonomy" id="913107"/>
    <lineage>
        <taxon>Bacteria</taxon>
        <taxon>Bacillati</taxon>
        <taxon>Chloroflexota</taxon>
        <taxon>Anaerolineae</taxon>
        <taxon>Anaerolineales</taxon>
        <taxon>Anaerolineaceae</taxon>
        <taxon>Pelolinea</taxon>
    </lineage>
</organism>